<protein>
    <submittedName>
        <fullName evidence="1">Uncharacterized protein</fullName>
    </submittedName>
</protein>
<evidence type="ECO:0000313" key="1">
    <source>
        <dbReference type="EMBL" id="KAK4010444.1"/>
    </source>
</evidence>
<organism evidence="1 2">
    <name type="scientific">Daphnia magna</name>
    <dbReference type="NCBI Taxonomy" id="35525"/>
    <lineage>
        <taxon>Eukaryota</taxon>
        <taxon>Metazoa</taxon>
        <taxon>Ecdysozoa</taxon>
        <taxon>Arthropoda</taxon>
        <taxon>Crustacea</taxon>
        <taxon>Branchiopoda</taxon>
        <taxon>Diplostraca</taxon>
        <taxon>Cladocera</taxon>
        <taxon>Anomopoda</taxon>
        <taxon>Daphniidae</taxon>
        <taxon>Daphnia</taxon>
    </lineage>
</organism>
<proteinExistence type="predicted"/>
<name>A0ABQ9ZC06_9CRUS</name>
<dbReference type="EMBL" id="JAOYFB010000003">
    <property type="protein sequence ID" value="KAK4010444.1"/>
    <property type="molecule type" value="Genomic_DNA"/>
</dbReference>
<comment type="caution">
    <text evidence="1">The sequence shown here is derived from an EMBL/GenBank/DDBJ whole genome shotgun (WGS) entry which is preliminary data.</text>
</comment>
<accession>A0ABQ9ZC06</accession>
<dbReference type="Proteomes" id="UP001234178">
    <property type="component" value="Unassembled WGS sequence"/>
</dbReference>
<sequence length="138" mass="16839">MNIDYYRSHKSHTVNTNIPILRETTQVQHFRFAYHNPLVNWTDNLSHDDWTDDFFNDWTDDSLDNWPDDSLDDWTDDFLYDWTDDLSHDDWTYDFLSHDNRTNDLFLHDNGTNDAWSRRRIFFIQELDRRPMSSDAVL</sequence>
<gene>
    <name evidence="1" type="ORF">OUZ56_019587</name>
</gene>
<reference evidence="1 2" key="1">
    <citation type="journal article" date="2023" name="Nucleic Acids Res.">
        <title>The hologenome of Daphnia magna reveals possible DNA methylation and microbiome-mediated evolution of the host genome.</title>
        <authorList>
            <person name="Chaturvedi A."/>
            <person name="Li X."/>
            <person name="Dhandapani V."/>
            <person name="Marshall H."/>
            <person name="Kissane S."/>
            <person name="Cuenca-Cambronero M."/>
            <person name="Asole G."/>
            <person name="Calvet F."/>
            <person name="Ruiz-Romero M."/>
            <person name="Marangio P."/>
            <person name="Guigo R."/>
            <person name="Rago D."/>
            <person name="Mirbahai L."/>
            <person name="Eastwood N."/>
            <person name="Colbourne J.K."/>
            <person name="Zhou J."/>
            <person name="Mallon E."/>
            <person name="Orsini L."/>
        </authorList>
    </citation>
    <scope>NUCLEOTIDE SEQUENCE [LARGE SCALE GENOMIC DNA]</scope>
    <source>
        <strain evidence="1">LRV0_1</strain>
    </source>
</reference>
<evidence type="ECO:0000313" key="2">
    <source>
        <dbReference type="Proteomes" id="UP001234178"/>
    </source>
</evidence>
<keyword evidence="2" id="KW-1185">Reference proteome</keyword>